<evidence type="ECO:0000313" key="16">
    <source>
        <dbReference type="Proteomes" id="UP000317243"/>
    </source>
</evidence>
<evidence type="ECO:0000256" key="4">
    <source>
        <dbReference type="ARBA" id="ARBA00022670"/>
    </source>
</evidence>
<dbReference type="GO" id="GO:0006508">
    <property type="term" value="P:proteolysis"/>
    <property type="evidence" value="ECO:0007669"/>
    <property type="project" value="UniProtKB-KW"/>
</dbReference>
<dbReference type="Pfam" id="PF02163">
    <property type="entry name" value="Peptidase_M50"/>
    <property type="match status" value="1"/>
</dbReference>
<evidence type="ECO:0000313" key="15">
    <source>
        <dbReference type="EMBL" id="TWT58697.1"/>
    </source>
</evidence>
<proteinExistence type="inferred from homology"/>
<dbReference type="GO" id="GO:0008237">
    <property type="term" value="F:metallopeptidase activity"/>
    <property type="evidence" value="ECO:0007669"/>
    <property type="project" value="UniProtKB-KW"/>
</dbReference>
<keyword evidence="4 15" id="KW-0645">Protease</keyword>
<comment type="similarity">
    <text evidence="3">Belongs to the peptidase M50B family.</text>
</comment>
<evidence type="ECO:0000256" key="12">
    <source>
        <dbReference type="SAM" id="Phobius"/>
    </source>
</evidence>
<evidence type="ECO:0000256" key="9">
    <source>
        <dbReference type="ARBA" id="ARBA00022989"/>
    </source>
</evidence>
<keyword evidence="9 12" id="KW-1133">Transmembrane helix</keyword>
<dbReference type="InterPro" id="IPR008915">
    <property type="entry name" value="Peptidase_M50"/>
</dbReference>
<dbReference type="PANTHER" id="PTHR39188">
    <property type="entry name" value="MEMBRANE-ASSOCIATED ZINC METALLOPROTEASE M50B"/>
    <property type="match status" value="1"/>
</dbReference>
<feature type="transmembrane region" description="Helical" evidence="12">
    <location>
        <begin position="190"/>
        <end position="212"/>
    </location>
</feature>
<keyword evidence="16" id="KW-1185">Reference proteome</keyword>
<feature type="transmembrane region" description="Helical" evidence="12">
    <location>
        <begin position="145"/>
        <end position="169"/>
    </location>
</feature>
<evidence type="ECO:0000256" key="8">
    <source>
        <dbReference type="ARBA" id="ARBA00022833"/>
    </source>
</evidence>
<keyword evidence="10 15" id="KW-0482">Metalloprotease</keyword>
<reference evidence="15 16" key="1">
    <citation type="submission" date="2019-02" db="EMBL/GenBank/DDBJ databases">
        <title>Deep-cultivation of Planctomycetes and their phenomic and genomic characterization uncovers novel biology.</title>
        <authorList>
            <person name="Wiegand S."/>
            <person name="Jogler M."/>
            <person name="Boedeker C."/>
            <person name="Pinto D."/>
            <person name="Vollmers J."/>
            <person name="Rivas-Marin E."/>
            <person name="Kohn T."/>
            <person name="Peeters S.H."/>
            <person name="Heuer A."/>
            <person name="Rast P."/>
            <person name="Oberbeckmann S."/>
            <person name="Bunk B."/>
            <person name="Jeske O."/>
            <person name="Meyerdierks A."/>
            <person name="Storesund J.E."/>
            <person name="Kallscheuer N."/>
            <person name="Luecker S."/>
            <person name="Lage O.M."/>
            <person name="Pohl T."/>
            <person name="Merkel B.J."/>
            <person name="Hornburger P."/>
            <person name="Mueller R.-W."/>
            <person name="Bruemmer F."/>
            <person name="Labrenz M."/>
            <person name="Spormann A.M."/>
            <person name="Op Den Camp H."/>
            <person name="Overmann J."/>
            <person name="Amann R."/>
            <person name="Jetten M.S.M."/>
            <person name="Mascher T."/>
            <person name="Medema M.H."/>
            <person name="Devos D.P."/>
            <person name="Kaster A.-K."/>
            <person name="Ovreas L."/>
            <person name="Rohde M."/>
            <person name="Galperin M.Y."/>
            <person name="Jogler C."/>
        </authorList>
    </citation>
    <scope>NUCLEOTIDE SEQUENCE [LARGE SCALE GENOMIC DNA]</scope>
    <source>
        <strain evidence="15 16">KOR42</strain>
    </source>
</reference>
<feature type="transmembrane region" description="Helical" evidence="12">
    <location>
        <begin position="77"/>
        <end position="94"/>
    </location>
</feature>
<evidence type="ECO:0000256" key="7">
    <source>
        <dbReference type="ARBA" id="ARBA00022801"/>
    </source>
</evidence>
<evidence type="ECO:0000256" key="2">
    <source>
        <dbReference type="ARBA" id="ARBA00004141"/>
    </source>
</evidence>
<dbReference type="GO" id="GO:0046872">
    <property type="term" value="F:metal ion binding"/>
    <property type="evidence" value="ECO:0007669"/>
    <property type="project" value="UniProtKB-KW"/>
</dbReference>
<evidence type="ECO:0000259" key="13">
    <source>
        <dbReference type="Pfam" id="PF02163"/>
    </source>
</evidence>
<dbReference type="EMBL" id="SIHI01000001">
    <property type="protein sequence ID" value="TWT58697.1"/>
    <property type="molecule type" value="Genomic_DNA"/>
</dbReference>
<comment type="subcellular location">
    <subcellularLocation>
        <location evidence="2">Membrane</location>
        <topology evidence="2">Multi-pass membrane protein</topology>
    </subcellularLocation>
</comment>
<keyword evidence="7" id="KW-0378">Hydrolase</keyword>
<gene>
    <name evidence="15" type="primary">rip3</name>
    <name evidence="15" type="ORF">KOR42_20790</name>
</gene>
<feature type="domain" description="DUF6576" evidence="14">
    <location>
        <begin position="292"/>
        <end position="329"/>
    </location>
</feature>
<evidence type="ECO:0000256" key="6">
    <source>
        <dbReference type="ARBA" id="ARBA00022723"/>
    </source>
</evidence>
<organism evidence="15 16">
    <name type="scientific">Thalassoglobus neptunius</name>
    <dbReference type="NCBI Taxonomy" id="1938619"/>
    <lineage>
        <taxon>Bacteria</taxon>
        <taxon>Pseudomonadati</taxon>
        <taxon>Planctomycetota</taxon>
        <taxon>Planctomycetia</taxon>
        <taxon>Planctomycetales</taxon>
        <taxon>Planctomycetaceae</taxon>
        <taxon>Thalassoglobus</taxon>
    </lineage>
</organism>
<keyword evidence="8" id="KW-0862">Zinc</keyword>
<feature type="transmembrane region" description="Helical" evidence="12">
    <location>
        <begin position="26"/>
        <end position="57"/>
    </location>
</feature>
<comment type="caution">
    <text evidence="15">The sequence shown here is derived from an EMBL/GenBank/DDBJ whole genome shotgun (WGS) entry which is preliminary data.</text>
</comment>
<feature type="domain" description="Peptidase M50" evidence="13">
    <location>
        <begin position="48"/>
        <end position="183"/>
    </location>
</feature>
<sequence length="336" mass="36898">MDIRQSPLILSIPLGRWFGVDVRMSVWFVGLILIFCLRLGGALGLAVSAILFCSILAHEFAHVFGARATGGEGNEILMWPLGGLAFVSPAPSFYSEFWTTLAGPLSNAAICIICAPAVASSGMLLESLHPILLPYVDLSLSSPAVFLNSIFVLAFSINFKLLLLNLLPIYPLDGGQIAFYIAKLHWERGVARLGTLYLGAVITIILALAGMLTASTDLVFIGFLLMVFVLQAHMTTVFAQRFGEVGLGYGLEDEGESYLNYLDEDEDPTPRPGPIQRWKAHRREKRLEREAQQQAETSQRVDALLEKINLSGFNSLTDAEKKFLQQASSKYRSPSE</sequence>
<name>A0A5C5X6F5_9PLAN</name>
<feature type="transmembrane region" description="Helical" evidence="12">
    <location>
        <begin position="218"/>
        <end position="239"/>
    </location>
</feature>
<evidence type="ECO:0000256" key="11">
    <source>
        <dbReference type="ARBA" id="ARBA00023136"/>
    </source>
</evidence>
<dbReference type="Proteomes" id="UP000317243">
    <property type="component" value="Unassembled WGS sequence"/>
</dbReference>
<feature type="transmembrane region" description="Helical" evidence="12">
    <location>
        <begin position="106"/>
        <end position="125"/>
    </location>
</feature>
<dbReference type="PANTHER" id="PTHR39188:SF3">
    <property type="entry name" value="STAGE IV SPORULATION PROTEIN FB"/>
    <property type="match status" value="1"/>
</dbReference>
<evidence type="ECO:0000256" key="10">
    <source>
        <dbReference type="ARBA" id="ARBA00023049"/>
    </source>
</evidence>
<evidence type="ECO:0000259" key="14">
    <source>
        <dbReference type="Pfam" id="PF20216"/>
    </source>
</evidence>
<keyword evidence="6" id="KW-0479">Metal-binding</keyword>
<keyword evidence="5 12" id="KW-0812">Transmembrane</keyword>
<evidence type="ECO:0000256" key="1">
    <source>
        <dbReference type="ARBA" id="ARBA00001947"/>
    </source>
</evidence>
<dbReference type="InterPro" id="IPR046483">
    <property type="entry name" value="DUF6576"/>
</dbReference>
<dbReference type="GO" id="GO:0016020">
    <property type="term" value="C:membrane"/>
    <property type="evidence" value="ECO:0007669"/>
    <property type="project" value="UniProtKB-SubCell"/>
</dbReference>
<comment type="cofactor">
    <cofactor evidence="1">
        <name>Zn(2+)</name>
        <dbReference type="ChEBI" id="CHEBI:29105"/>
    </cofactor>
</comment>
<dbReference type="Pfam" id="PF20216">
    <property type="entry name" value="DUF6576"/>
    <property type="match status" value="1"/>
</dbReference>
<keyword evidence="11 12" id="KW-0472">Membrane</keyword>
<protein>
    <submittedName>
        <fullName evidence="15">Putative zinc metalloprotease Rip3</fullName>
    </submittedName>
</protein>
<dbReference type="AlphaFoldDB" id="A0A5C5X6F5"/>
<evidence type="ECO:0000256" key="5">
    <source>
        <dbReference type="ARBA" id="ARBA00022692"/>
    </source>
</evidence>
<evidence type="ECO:0000256" key="3">
    <source>
        <dbReference type="ARBA" id="ARBA00007931"/>
    </source>
</evidence>
<accession>A0A5C5X6F5</accession>